<sequence length="182" mass="21393">MHKDQRILIYSIATMMMFTLSCTKFDVVDEAEKLKGKYTAVSAYLDRPADINFDGFDSIDLLHEIPDIKSAQLELIGTNGYNLYSHFWPEQYFLYGKPSSVYSPDVKIIYEKKASYGEFQLNKDISEIIVLDKSLLEFVKPSRIQLLEENEINIYFDKTLYTKVGWQDFHITVRYRRYTSTF</sequence>
<organism evidence="1 2">
    <name type="scientific">Arcticibacter pallidicorallinus</name>
    <dbReference type="NCBI Taxonomy" id="1259464"/>
    <lineage>
        <taxon>Bacteria</taxon>
        <taxon>Pseudomonadati</taxon>
        <taxon>Bacteroidota</taxon>
        <taxon>Sphingobacteriia</taxon>
        <taxon>Sphingobacteriales</taxon>
        <taxon>Sphingobacteriaceae</taxon>
        <taxon>Arcticibacter</taxon>
    </lineage>
</organism>
<comment type="caution">
    <text evidence="1">The sequence shown here is derived from an EMBL/GenBank/DDBJ whole genome shotgun (WGS) entry which is preliminary data.</text>
</comment>
<name>A0A2T0TQX5_9SPHI</name>
<reference evidence="1 2" key="1">
    <citation type="submission" date="2018-03" db="EMBL/GenBank/DDBJ databases">
        <title>Genomic Encyclopedia of Type Strains, Phase III (KMG-III): the genomes of soil and plant-associated and newly described type strains.</title>
        <authorList>
            <person name="Whitman W."/>
        </authorList>
    </citation>
    <scope>NUCLEOTIDE SEQUENCE [LARGE SCALE GENOMIC DNA]</scope>
    <source>
        <strain evidence="1 2">CGMCC 1.9313</strain>
    </source>
</reference>
<dbReference type="OrthoDB" id="795649at2"/>
<dbReference type="EMBL" id="PVTH01000017">
    <property type="protein sequence ID" value="PRY48041.1"/>
    <property type="molecule type" value="Genomic_DNA"/>
</dbReference>
<dbReference type="Proteomes" id="UP000238034">
    <property type="component" value="Unassembled WGS sequence"/>
</dbReference>
<evidence type="ECO:0000313" key="2">
    <source>
        <dbReference type="Proteomes" id="UP000238034"/>
    </source>
</evidence>
<dbReference type="AlphaFoldDB" id="A0A2T0TQX5"/>
<evidence type="ECO:0000313" key="1">
    <source>
        <dbReference type="EMBL" id="PRY48041.1"/>
    </source>
</evidence>
<dbReference type="PROSITE" id="PS51257">
    <property type="entry name" value="PROKAR_LIPOPROTEIN"/>
    <property type="match status" value="1"/>
</dbReference>
<dbReference type="RefSeq" id="WP_106295684.1">
    <property type="nucleotide sequence ID" value="NZ_PVTH01000017.1"/>
</dbReference>
<accession>A0A2T0TQX5</accession>
<protein>
    <submittedName>
        <fullName evidence="1">Uncharacterized protein</fullName>
    </submittedName>
</protein>
<keyword evidence="2" id="KW-1185">Reference proteome</keyword>
<proteinExistence type="predicted"/>
<gene>
    <name evidence="1" type="ORF">B0I27_11728</name>
</gene>